<keyword evidence="1" id="KW-0472">Membrane</keyword>
<keyword evidence="1" id="KW-1133">Transmembrane helix</keyword>
<sequence>MTDPGILQTPMILQLYMTGAALFFYGIYIILFILAIVTLSRRETAGKTVLLIANWLMAVLGTAQVILTLASCVVLIQMSQNNLDTSINPNASAFGLALRGELDNALFMARSIVWCINKNDQLAGSGVLYGVKHSTSALARQLESGALYCICVILLVITGSSLNSISGDIALNVLAGLTFQMTNIAPTLTIVRVGLGHNIQDTIEEKAAKPTNQRNRLVHGPVEEPLPSSSEVLHLRPEVCGIKV</sequence>
<keyword evidence="1" id="KW-0812">Transmembrane</keyword>
<accession>A0AAD6YJB8</accession>
<protein>
    <submittedName>
        <fullName evidence="2">Uncharacterized protein</fullName>
    </submittedName>
</protein>
<name>A0AAD6YJB8_9AGAR</name>
<organism evidence="2 3">
    <name type="scientific">Mycena pura</name>
    <dbReference type="NCBI Taxonomy" id="153505"/>
    <lineage>
        <taxon>Eukaryota</taxon>
        <taxon>Fungi</taxon>
        <taxon>Dikarya</taxon>
        <taxon>Basidiomycota</taxon>
        <taxon>Agaricomycotina</taxon>
        <taxon>Agaricomycetes</taxon>
        <taxon>Agaricomycetidae</taxon>
        <taxon>Agaricales</taxon>
        <taxon>Marasmiineae</taxon>
        <taxon>Mycenaceae</taxon>
        <taxon>Mycena</taxon>
    </lineage>
</organism>
<dbReference type="Proteomes" id="UP001219525">
    <property type="component" value="Unassembled WGS sequence"/>
</dbReference>
<evidence type="ECO:0000256" key="1">
    <source>
        <dbReference type="SAM" id="Phobius"/>
    </source>
</evidence>
<gene>
    <name evidence="2" type="ORF">GGX14DRAFT_609755</name>
</gene>
<comment type="caution">
    <text evidence="2">The sequence shown here is derived from an EMBL/GenBank/DDBJ whole genome shotgun (WGS) entry which is preliminary data.</text>
</comment>
<reference evidence="2" key="1">
    <citation type="submission" date="2023-03" db="EMBL/GenBank/DDBJ databases">
        <title>Massive genome expansion in bonnet fungi (Mycena s.s.) driven by repeated elements and novel gene families across ecological guilds.</title>
        <authorList>
            <consortium name="Lawrence Berkeley National Laboratory"/>
            <person name="Harder C.B."/>
            <person name="Miyauchi S."/>
            <person name="Viragh M."/>
            <person name="Kuo A."/>
            <person name="Thoen E."/>
            <person name="Andreopoulos B."/>
            <person name="Lu D."/>
            <person name="Skrede I."/>
            <person name="Drula E."/>
            <person name="Henrissat B."/>
            <person name="Morin E."/>
            <person name="Kohler A."/>
            <person name="Barry K."/>
            <person name="LaButti K."/>
            <person name="Morin E."/>
            <person name="Salamov A."/>
            <person name="Lipzen A."/>
            <person name="Mereny Z."/>
            <person name="Hegedus B."/>
            <person name="Baldrian P."/>
            <person name="Stursova M."/>
            <person name="Weitz H."/>
            <person name="Taylor A."/>
            <person name="Grigoriev I.V."/>
            <person name="Nagy L.G."/>
            <person name="Martin F."/>
            <person name="Kauserud H."/>
        </authorList>
    </citation>
    <scope>NUCLEOTIDE SEQUENCE</scope>
    <source>
        <strain evidence="2">9144</strain>
    </source>
</reference>
<dbReference type="AlphaFoldDB" id="A0AAD6YJB8"/>
<evidence type="ECO:0000313" key="3">
    <source>
        <dbReference type="Proteomes" id="UP001219525"/>
    </source>
</evidence>
<evidence type="ECO:0000313" key="2">
    <source>
        <dbReference type="EMBL" id="KAJ7214919.1"/>
    </source>
</evidence>
<feature type="transmembrane region" description="Helical" evidence="1">
    <location>
        <begin position="12"/>
        <end position="37"/>
    </location>
</feature>
<proteinExistence type="predicted"/>
<feature type="transmembrane region" description="Helical" evidence="1">
    <location>
        <begin position="49"/>
        <end position="76"/>
    </location>
</feature>
<dbReference type="EMBL" id="JARJCW010000018">
    <property type="protein sequence ID" value="KAJ7214919.1"/>
    <property type="molecule type" value="Genomic_DNA"/>
</dbReference>
<keyword evidence="3" id="KW-1185">Reference proteome</keyword>